<dbReference type="Proteomes" id="UP000801864">
    <property type="component" value="Unassembled WGS sequence"/>
</dbReference>
<organism evidence="2 3">
    <name type="scientific">Trichoderma lentiforme</name>
    <dbReference type="NCBI Taxonomy" id="1567552"/>
    <lineage>
        <taxon>Eukaryota</taxon>
        <taxon>Fungi</taxon>
        <taxon>Dikarya</taxon>
        <taxon>Ascomycota</taxon>
        <taxon>Pezizomycotina</taxon>
        <taxon>Sordariomycetes</taxon>
        <taxon>Hypocreomycetidae</taxon>
        <taxon>Hypocreales</taxon>
        <taxon>Hypocreaceae</taxon>
        <taxon>Trichoderma</taxon>
    </lineage>
</organism>
<sequence length="77" mass="8808">MEDWELPLATTQQSKAQMNTDFSSNMPAHQNTHERYRYSEQRRMADPVDSFLGQQCAPTKSELSEATDLYSFGMVTA</sequence>
<accession>A0A9P4XR90</accession>
<comment type="caution">
    <text evidence="2">The sequence shown here is derived from an EMBL/GenBank/DDBJ whole genome shotgun (WGS) entry which is preliminary data.</text>
</comment>
<feature type="compositionally biased region" description="Polar residues" evidence="1">
    <location>
        <begin position="9"/>
        <end position="30"/>
    </location>
</feature>
<evidence type="ECO:0000313" key="2">
    <source>
        <dbReference type="EMBL" id="KAF3076583.1"/>
    </source>
</evidence>
<gene>
    <name evidence="2" type="ORF">CFAM422_001127</name>
</gene>
<proteinExistence type="predicted"/>
<reference evidence="2 3" key="1">
    <citation type="submission" date="2018-06" db="EMBL/GenBank/DDBJ databases">
        <title>Genome analysis of cellulolytic fungus Trichoderma lentiforme CFAM-422.</title>
        <authorList>
            <person name="Steindorff A.S."/>
            <person name="Formighieri E.F."/>
            <person name="Midorikawa G.E.O."/>
            <person name="Tamietti M.S."/>
            <person name="Ramos E.Z."/>
            <person name="Silva A.S."/>
            <person name="Bon E.P.S."/>
            <person name="Mendes T.D."/>
            <person name="Damaso M.C.T."/>
            <person name="Favaro L.C.L."/>
        </authorList>
    </citation>
    <scope>NUCLEOTIDE SEQUENCE [LARGE SCALE GENOMIC DNA]</scope>
    <source>
        <strain evidence="2 3">CFAM-422</strain>
    </source>
</reference>
<keyword evidence="3" id="KW-1185">Reference proteome</keyword>
<evidence type="ECO:0000313" key="3">
    <source>
        <dbReference type="Proteomes" id="UP000801864"/>
    </source>
</evidence>
<feature type="region of interest" description="Disordered" evidence="1">
    <location>
        <begin position="1"/>
        <end position="35"/>
    </location>
</feature>
<name>A0A9P4XR90_9HYPO</name>
<evidence type="ECO:0000256" key="1">
    <source>
        <dbReference type="SAM" id="MobiDB-lite"/>
    </source>
</evidence>
<protein>
    <submittedName>
        <fullName evidence="2">Uncharacterized protein</fullName>
    </submittedName>
</protein>
<dbReference type="EMBL" id="QLNT01000002">
    <property type="protein sequence ID" value="KAF3076583.1"/>
    <property type="molecule type" value="Genomic_DNA"/>
</dbReference>
<dbReference type="AlphaFoldDB" id="A0A9P4XR90"/>